<feature type="transmembrane region" description="Helical" evidence="1">
    <location>
        <begin position="308"/>
        <end position="330"/>
    </location>
</feature>
<dbReference type="PANTHER" id="PTHR42923">
    <property type="entry name" value="PROTOPORPHYRINOGEN OXIDASE"/>
    <property type="match status" value="1"/>
</dbReference>
<evidence type="ECO:0000256" key="1">
    <source>
        <dbReference type="SAM" id="Phobius"/>
    </source>
</evidence>
<dbReference type="InterPro" id="IPR036188">
    <property type="entry name" value="FAD/NAD-bd_sf"/>
</dbReference>
<dbReference type="Pfam" id="PF20219">
    <property type="entry name" value="DUF6579"/>
    <property type="match status" value="1"/>
</dbReference>
<accession>A0A8H4T9F4</accession>
<reference evidence="2" key="1">
    <citation type="journal article" date="2020" name="BMC Genomics">
        <title>Correction to: Identification and distribution of gene clusters required for synthesis of sphingolipid metabolism inhibitors in diverse species of the filamentous fungus Fusarium.</title>
        <authorList>
            <person name="Kim H.S."/>
            <person name="Lohmar J.M."/>
            <person name="Busman M."/>
            <person name="Brown D.W."/>
            <person name="Naumann T.A."/>
            <person name="Divon H.H."/>
            <person name="Lysoe E."/>
            <person name="Uhlig S."/>
            <person name="Proctor R.H."/>
        </authorList>
    </citation>
    <scope>NUCLEOTIDE SEQUENCE</scope>
    <source>
        <strain evidence="2">NRRL 45417</strain>
    </source>
</reference>
<keyword evidence="1" id="KW-0812">Transmembrane</keyword>
<dbReference type="Gene3D" id="1.10.405.20">
    <property type="match status" value="1"/>
</dbReference>
<organism evidence="2 3">
    <name type="scientific">Fusarium gaditjirri</name>
    <dbReference type="NCBI Taxonomy" id="282569"/>
    <lineage>
        <taxon>Eukaryota</taxon>
        <taxon>Fungi</taxon>
        <taxon>Dikarya</taxon>
        <taxon>Ascomycota</taxon>
        <taxon>Pezizomycotina</taxon>
        <taxon>Sordariomycetes</taxon>
        <taxon>Hypocreomycetidae</taxon>
        <taxon>Hypocreales</taxon>
        <taxon>Nectriaceae</taxon>
        <taxon>Fusarium</taxon>
        <taxon>Fusarium nisikadoi species complex</taxon>
    </lineage>
</organism>
<keyword evidence="1" id="KW-1133">Transmembrane helix</keyword>
<dbReference type="InterPro" id="IPR050464">
    <property type="entry name" value="Zeta_carotene_desat/Oxidored"/>
</dbReference>
<evidence type="ECO:0008006" key="4">
    <source>
        <dbReference type="Google" id="ProtNLM"/>
    </source>
</evidence>
<proteinExistence type="predicted"/>
<evidence type="ECO:0000313" key="2">
    <source>
        <dbReference type="EMBL" id="KAF4953711.1"/>
    </source>
</evidence>
<dbReference type="SUPFAM" id="SSF51905">
    <property type="entry name" value="FAD/NAD(P)-binding domain"/>
    <property type="match status" value="1"/>
</dbReference>
<comment type="caution">
    <text evidence="2">The sequence shown here is derived from an EMBL/GenBank/DDBJ whole genome shotgun (WGS) entry which is preliminary data.</text>
</comment>
<feature type="transmembrane region" description="Helical" evidence="1">
    <location>
        <begin position="32"/>
        <end position="52"/>
    </location>
</feature>
<dbReference type="EMBL" id="JABFAI010000134">
    <property type="protein sequence ID" value="KAF4953711.1"/>
    <property type="molecule type" value="Genomic_DNA"/>
</dbReference>
<protein>
    <recommendedName>
        <fullName evidence="4">Flavin-containing amine oxidasedehydrogenase</fullName>
    </recommendedName>
</protein>
<evidence type="ECO:0000313" key="3">
    <source>
        <dbReference type="Proteomes" id="UP000604273"/>
    </source>
</evidence>
<dbReference type="AlphaFoldDB" id="A0A8H4T9F4"/>
<dbReference type="Gene3D" id="3.30.70.1990">
    <property type="match status" value="1"/>
</dbReference>
<gene>
    <name evidence="2" type="ORF">FGADI_5819</name>
</gene>
<reference evidence="2" key="2">
    <citation type="submission" date="2020-05" db="EMBL/GenBank/DDBJ databases">
        <authorList>
            <person name="Kim H.-S."/>
            <person name="Proctor R.H."/>
            <person name="Brown D.W."/>
        </authorList>
    </citation>
    <scope>NUCLEOTIDE SEQUENCE</scope>
    <source>
        <strain evidence="2">NRRL 45417</strain>
    </source>
</reference>
<dbReference type="OrthoDB" id="2019015at2759"/>
<dbReference type="Pfam" id="PF13450">
    <property type="entry name" value="NAD_binding_8"/>
    <property type="match status" value="1"/>
</dbReference>
<dbReference type="PANTHER" id="PTHR42923:SF20">
    <property type="entry name" value="FLAVIN-CONTAINING AMINE OXIDASEDEHYDROGENASE"/>
    <property type="match status" value="1"/>
</dbReference>
<keyword evidence="1" id="KW-0472">Membrane</keyword>
<dbReference type="GO" id="GO:0016491">
    <property type="term" value="F:oxidoreductase activity"/>
    <property type="evidence" value="ECO:0007669"/>
    <property type="project" value="TreeGrafter"/>
</dbReference>
<dbReference type="Proteomes" id="UP000604273">
    <property type="component" value="Unassembled WGS sequence"/>
</dbReference>
<keyword evidence="3" id="KW-1185">Reference proteome</keyword>
<dbReference type="InterPro" id="IPR046486">
    <property type="entry name" value="DUF6579"/>
</dbReference>
<name>A0A8H4T9F4_9HYPO</name>
<dbReference type="Gene3D" id="3.50.50.60">
    <property type="entry name" value="FAD/NAD(P)-binding domain"/>
    <property type="match status" value="1"/>
</dbReference>
<sequence>MTPDGLGNFISLSPNGAREIVSKLGAEKLLRILGLYFGGSIPAALAAASSIYTDYTVRASEAERREAYEKFSKELPRLVNLVRQKNVPVISGAFNSDLRYMNAFSSAAFIGITLAVKKGIDAINRIGTALDAIKGELSIQTVGNVQGWGEGGLGSHIHRLVLMEIEKSHFEDGMHLFYVWTPGNTTWHARFTERNREQPLGPRFGGYHDDLGTICNLMWSNRTTLMETVPHGRDAIFHLLVPSFETIVIEDPIIFHDSLHPLVVKGDIYRGHPLVWLNPALARDRLIFQDIGVLPDINKKVMDNGRKAFLGCWVSGAACVVTMAAGATLFPPLLVYESYLASAFASSCVAAMSSVNGDKSKDARKKVLVVGAGAAGMSAAYHLSEHPDKFDVTLIDAVDYCGGQAFSIPIDKERHGASWCNQGVQGGSYIFHHTVTMFSRQGYHADPCNLHVSFGKDETFWNNVFPTKLLVRHEKEVRRLTTVLKFMRWFEIFFALLPLKLVFKLFLFSEEFTNTIALPMTALFLGTGNATPEVPAIMFERLCTSPTYGMWYPSDRNTVISNKPPMIVFPKFSEFYETWRKDLVSRGVTVRLSTELTEIVQRNNKGVIVKLKPRTSMPDHHNPNGGDPDAPVGEEKYDEIVLCCLADTAKKVLGKTASWKEKKVLGSAKFSDDITITHNDSDYMKKHYENFYRDDLAVANINGADQSDRLAFAKTEYRPMYYIKMYPEDKSKLEMCFDCTNYQSQFPEKVPFEQHVFQTIYLNKDRDSKLWTDNEIAEDKIIRKDWWHQLCHGYTHYLFVVPWMMFLNAKNHTRFAASWTLVNAHEVAVMSGIAAAVDLGANYPEDLENDKFAFLCFRLYYLVTYGKWYRRHFTSKKYLKSQTTESQVAADGKSWATGLYGSVYKGPGVSEVERSAWREEIKRGSSTGNLS</sequence>